<protein>
    <submittedName>
        <fullName evidence="12">Mitofusin 1</fullName>
    </submittedName>
</protein>
<dbReference type="GO" id="GO:0005525">
    <property type="term" value="F:GTP binding"/>
    <property type="evidence" value="ECO:0007669"/>
    <property type="project" value="UniProtKB-KW"/>
</dbReference>
<dbReference type="InterPro" id="IPR027094">
    <property type="entry name" value="Mitofusin_fam"/>
</dbReference>
<evidence type="ECO:0000256" key="5">
    <source>
        <dbReference type="ARBA" id="ARBA00022801"/>
    </source>
</evidence>
<keyword evidence="6" id="KW-1133">Transmembrane helix</keyword>
<evidence type="ECO:0000313" key="12">
    <source>
        <dbReference type="EMBL" id="SBP05112.1"/>
    </source>
</evidence>
<keyword evidence="2" id="KW-0812">Transmembrane</keyword>
<dbReference type="EMBL" id="HADW01003712">
    <property type="protein sequence ID" value="SBP05112.1"/>
    <property type="molecule type" value="Transcribed_RNA"/>
</dbReference>
<keyword evidence="8" id="KW-0496">Mitochondrion</keyword>
<name>A0A1A7WGK6_9TELE</name>
<evidence type="ECO:0000256" key="9">
    <source>
        <dbReference type="ARBA" id="ARBA00023134"/>
    </source>
</evidence>
<evidence type="ECO:0000259" key="11">
    <source>
        <dbReference type="PROSITE" id="PS51718"/>
    </source>
</evidence>
<keyword evidence="4" id="KW-1000">Mitochondrion outer membrane</keyword>
<keyword evidence="3" id="KW-0547">Nucleotide-binding</keyword>
<dbReference type="PANTHER" id="PTHR10465:SF2">
    <property type="entry name" value="MITOFUSIN-1"/>
    <property type="match status" value="1"/>
</dbReference>
<evidence type="ECO:0000256" key="2">
    <source>
        <dbReference type="ARBA" id="ARBA00022692"/>
    </source>
</evidence>
<organism evidence="12">
    <name type="scientific">Iconisemion striatum</name>
    <dbReference type="NCBI Taxonomy" id="60296"/>
    <lineage>
        <taxon>Eukaryota</taxon>
        <taxon>Metazoa</taxon>
        <taxon>Chordata</taxon>
        <taxon>Craniata</taxon>
        <taxon>Vertebrata</taxon>
        <taxon>Euteleostomi</taxon>
        <taxon>Actinopterygii</taxon>
        <taxon>Neopterygii</taxon>
        <taxon>Teleostei</taxon>
        <taxon>Neoteleostei</taxon>
        <taxon>Acanthomorphata</taxon>
        <taxon>Ovalentaria</taxon>
        <taxon>Atherinomorphae</taxon>
        <taxon>Cyprinodontiformes</taxon>
        <taxon>Nothobranchiidae</taxon>
        <taxon>Iconisemion</taxon>
    </lineage>
</organism>
<keyword evidence="5" id="KW-0378">Hydrolase</keyword>
<accession>A0A1A7WGK6</accession>
<evidence type="ECO:0000256" key="6">
    <source>
        <dbReference type="ARBA" id="ARBA00022989"/>
    </source>
</evidence>
<dbReference type="GO" id="GO:0051646">
    <property type="term" value="P:mitochondrion localization"/>
    <property type="evidence" value="ECO:0007669"/>
    <property type="project" value="TreeGrafter"/>
</dbReference>
<dbReference type="InterPro" id="IPR027417">
    <property type="entry name" value="P-loop_NTPase"/>
</dbReference>
<dbReference type="AlphaFoldDB" id="A0A1A7WGK6"/>
<sequence length="338" mass="38371">MASAPPLRRTDSALGEFSPLKHFVVAKKKISDVFEQLLNYVKETSAFVEDIHGNKALENIATKDQMMEIQTYADKLSVIKEVLARRHMKVAFFGRTSNGKSTVVNAMLRDRVLPSGIGHTTNCFLSVEGTDNDKAYLKTEGSEEEKSIKTVNQLAHALHMDKSLDAGCLVRVFWPKTKCALLRDDLVLVDSPGTDVTTELDSWIDKFCLDADVFVLVANSESTLMNTEKHFFHKVNERLSKPNIFILNNRWDASANEPEYMDDVRKQHTDRCVNFLVDELKVVDRDQAPNRIFFVSAKEVLNSRMQRAQGMPETGGALAEGFQERLKEFQSFERRFEV</sequence>
<dbReference type="CDD" id="cd09912">
    <property type="entry name" value="DLP_2"/>
    <property type="match status" value="1"/>
</dbReference>
<dbReference type="PROSITE" id="PS51718">
    <property type="entry name" value="G_DYNAMIN_2"/>
    <property type="match status" value="1"/>
</dbReference>
<feature type="domain" description="Dynamin-type G" evidence="11">
    <location>
        <begin position="84"/>
        <end position="333"/>
    </location>
</feature>
<dbReference type="Gene3D" id="3.40.50.300">
    <property type="entry name" value="P-loop containing nucleotide triphosphate hydrolases"/>
    <property type="match status" value="1"/>
</dbReference>
<reference evidence="12" key="1">
    <citation type="submission" date="2016-05" db="EMBL/GenBank/DDBJ databases">
        <authorList>
            <person name="Lavstsen T."/>
            <person name="Jespersen J.S."/>
        </authorList>
    </citation>
    <scope>NUCLEOTIDE SEQUENCE</scope>
    <source>
        <tissue evidence="12">Brain</tissue>
    </source>
</reference>
<dbReference type="InterPro" id="IPR045063">
    <property type="entry name" value="Dynamin_N"/>
</dbReference>
<evidence type="ECO:0000256" key="8">
    <source>
        <dbReference type="ARBA" id="ARBA00023128"/>
    </source>
</evidence>
<evidence type="ECO:0000256" key="4">
    <source>
        <dbReference type="ARBA" id="ARBA00022787"/>
    </source>
</evidence>
<keyword evidence="10" id="KW-0472">Membrane</keyword>
<evidence type="ECO:0000256" key="3">
    <source>
        <dbReference type="ARBA" id="ARBA00022741"/>
    </source>
</evidence>
<dbReference type="GO" id="GO:0005741">
    <property type="term" value="C:mitochondrial outer membrane"/>
    <property type="evidence" value="ECO:0007669"/>
    <property type="project" value="UniProtKB-SubCell"/>
</dbReference>
<keyword evidence="7" id="KW-0175">Coiled coil</keyword>
<dbReference type="GO" id="GO:0008053">
    <property type="term" value="P:mitochondrial fusion"/>
    <property type="evidence" value="ECO:0007669"/>
    <property type="project" value="TreeGrafter"/>
</dbReference>
<dbReference type="FunFam" id="3.40.50.300:FF:000214">
    <property type="entry name" value="Mitofusin 2"/>
    <property type="match status" value="1"/>
</dbReference>
<evidence type="ECO:0000256" key="1">
    <source>
        <dbReference type="ARBA" id="ARBA00004374"/>
    </source>
</evidence>
<dbReference type="InterPro" id="IPR030381">
    <property type="entry name" value="G_DYNAMIN_dom"/>
</dbReference>
<dbReference type="GO" id="GO:0003924">
    <property type="term" value="F:GTPase activity"/>
    <property type="evidence" value="ECO:0007669"/>
    <property type="project" value="InterPro"/>
</dbReference>
<keyword evidence="9" id="KW-0342">GTP-binding</keyword>
<evidence type="ECO:0000256" key="7">
    <source>
        <dbReference type="ARBA" id="ARBA00023054"/>
    </source>
</evidence>
<gene>
    <name evidence="12" type="primary">MFN1</name>
</gene>
<dbReference type="PANTHER" id="PTHR10465">
    <property type="entry name" value="TRANSMEMBRANE GTPASE FZO1"/>
    <property type="match status" value="1"/>
</dbReference>
<comment type="subcellular location">
    <subcellularLocation>
        <location evidence="1">Mitochondrion outer membrane</location>
        <topology evidence="1">Multi-pass membrane protein</topology>
    </subcellularLocation>
</comment>
<dbReference type="Pfam" id="PF00350">
    <property type="entry name" value="Dynamin_N"/>
    <property type="match status" value="1"/>
</dbReference>
<proteinExistence type="predicted"/>
<evidence type="ECO:0000256" key="10">
    <source>
        <dbReference type="ARBA" id="ARBA00023136"/>
    </source>
</evidence>
<reference evidence="12" key="2">
    <citation type="submission" date="2016-06" db="EMBL/GenBank/DDBJ databases">
        <title>The genome of a short-lived fish provides insights into sex chromosome evolution and the genetic control of aging.</title>
        <authorList>
            <person name="Reichwald K."/>
            <person name="Felder M."/>
            <person name="Petzold A."/>
            <person name="Koch P."/>
            <person name="Groth M."/>
            <person name="Platzer M."/>
        </authorList>
    </citation>
    <scope>NUCLEOTIDE SEQUENCE</scope>
    <source>
        <tissue evidence="12">Brain</tissue>
    </source>
</reference>
<dbReference type="SUPFAM" id="SSF52540">
    <property type="entry name" value="P-loop containing nucleoside triphosphate hydrolases"/>
    <property type="match status" value="1"/>
</dbReference>